<reference evidence="1 2" key="1">
    <citation type="submission" date="2018-01" db="EMBL/GenBank/DDBJ databases">
        <authorList>
            <person name="Clerissi C."/>
        </authorList>
    </citation>
    <scope>NUCLEOTIDE SEQUENCE [LARGE SCALE GENOMIC DNA]</scope>
    <source>
        <strain evidence="1">Cupriavidus taiwanensis STM 6021</strain>
    </source>
</reference>
<protein>
    <submittedName>
        <fullName evidence="1">Uncharacterized protein</fullName>
    </submittedName>
</protein>
<name>A0A7Z7NRN6_9BURK</name>
<dbReference type="AlphaFoldDB" id="A0A7Z7NRN6"/>
<accession>A0A7Z7NRN6</accession>
<evidence type="ECO:0000313" key="1">
    <source>
        <dbReference type="EMBL" id="SPC25925.1"/>
    </source>
</evidence>
<comment type="caution">
    <text evidence="1">The sequence shown here is derived from an EMBL/GenBank/DDBJ whole genome shotgun (WGS) entry which is preliminary data.</text>
</comment>
<proteinExistence type="predicted"/>
<gene>
    <name evidence="1" type="ORF">CBM2594_U20112</name>
</gene>
<dbReference type="Proteomes" id="UP000257139">
    <property type="component" value="Unassembled WGS sequence"/>
</dbReference>
<organism evidence="1 2">
    <name type="scientific">Cupriavidus taiwanensis</name>
    <dbReference type="NCBI Taxonomy" id="164546"/>
    <lineage>
        <taxon>Bacteria</taxon>
        <taxon>Pseudomonadati</taxon>
        <taxon>Pseudomonadota</taxon>
        <taxon>Betaproteobacteria</taxon>
        <taxon>Burkholderiales</taxon>
        <taxon>Burkholderiaceae</taxon>
        <taxon>Cupriavidus</taxon>
    </lineage>
</organism>
<evidence type="ECO:0000313" key="2">
    <source>
        <dbReference type="Proteomes" id="UP000257139"/>
    </source>
</evidence>
<sequence length="24" mass="2959">MKVCGETYLKYDLVYVFTHYNPFK</sequence>
<dbReference type="EMBL" id="OGUU01000049">
    <property type="protein sequence ID" value="SPC25925.1"/>
    <property type="molecule type" value="Genomic_DNA"/>
</dbReference>